<evidence type="ECO:0000313" key="2">
    <source>
        <dbReference type="Proteomes" id="UP000593594"/>
    </source>
</evidence>
<name>A0A7S8HC64_9HYPH</name>
<sequence length="123" mass="13119">MSQPADEAKARLWIKIRLPNGHELGPGKIALLKAIATERSISGAARAMGMSYRRAWLLVDDVNSAFREPAIETFSGGHARGGAALTAFGEALVALFDDISVEAERGAAGTLARLTRLDREDAD</sequence>
<gene>
    <name evidence="1" type="ORF">HW532_11650</name>
</gene>
<evidence type="ECO:0000313" key="1">
    <source>
        <dbReference type="EMBL" id="QPC43291.1"/>
    </source>
</evidence>
<reference evidence="1 2" key="1">
    <citation type="submission" date="2020-06" db="EMBL/GenBank/DDBJ databases">
        <title>Genome sequence of 2 isolates from Red Sea Mangroves.</title>
        <authorList>
            <person name="Sefrji F."/>
            <person name="Michoud G."/>
            <person name="Merlino G."/>
            <person name="Daffonchio D."/>
        </authorList>
    </citation>
    <scope>NUCLEOTIDE SEQUENCE [LARGE SCALE GENOMIC DNA]</scope>
    <source>
        <strain evidence="1 2">R1DC25</strain>
    </source>
</reference>
<dbReference type="InterPro" id="IPR036390">
    <property type="entry name" value="WH_DNA-bd_sf"/>
</dbReference>
<keyword evidence="2" id="KW-1185">Reference proteome</keyword>
<dbReference type="PANTHER" id="PTHR30432:SF1">
    <property type="entry name" value="DNA-BINDING TRANSCRIPTIONAL DUAL REGULATOR MODE"/>
    <property type="match status" value="1"/>
</dbReference>
<dbReference type="Gene3D" id="1.10.10.10">
    <property type="entry name" value="Winged helix-like DNA-binding domain superfamily/Winged helix DNA-binding domain"/>
    <property type="match status" value="1"/>
</dbReference>
<dbReference type="Proteomes" id="UP000593594">
    <property type="component" value="Chromosome"/>
</dbReference>
<dbReference type="SUPFAM" id="SSF46785">
    <property type="entry name" value="Winged helix' DNA-binding domain"/>
    <property type="match status" value="1"/>
</dbReference>
<proteinExistence type="predicted"/>
<dbReference type="InterPro" id="IPR051815">
    <property type="entry name" value="Molybdate_resp_trans_reg"/>
</dbReference>
<organism evidence="1 2">
    <name type="scientific">Kaustia mangrovi</name>
    <dbReference type="NCBI Taxonomy" id="2593653"/>
    <lineage>
        <taxon>Bacteria</taxon>
        <taxon>Pseudomonadati</taxon>
        <taxon>Pseudomonadota</taxon>
        <taxon>Alphaproteobacteria</taxon>
        <taxon>Hyphomicrobiales</taxon>
        <taxon>Parvibaculaceae</taxon>
        <taxon>Kaustia</taxon>
    </lineage>
</organism>
<dbReference type="PANTHER" id="PTHR30432">
    <property type="entry name" value="TRANSCRIPTIONAL REGULATOR MODE"/>
    <property type="match status" value="1"/>
</dbReference>
<dbReference type="KEGG" id="kmn:HW532_11650"/>
<dbReference type="RefSeq" id="WP_213160652.1">
    <property type="nucleotide sequence ID" value="NZ_CP058214.1"/>
</dbReference>
<dbReference type="AlphaFoldDB" id="A0A7S8HC64"/>
<accession>A0A7S8HC64</accession>
<dbReference type="InterPro" id="IPR036388">
    <property type="entry name" value="WH-like_DNA-bd_sf"/>
</dbReference>
<dbReference type="EMBL" id="CP058214">
    <property type="protein sequence ID" value="QPC43291.1"/>
    <property type="molecule type" value="Genomic_DNA"/>
</dbReference>
<protein>
    <submittedName>
        <fullName evidence="1">LysR family transcriptional regulator</fullName>
    </submittedName>
</protein>